<reference evidence="1" key="1">
    <citation type="submission" date="2018-06" db="EMBL/GenBank/DDBJ databases">
        <authorList>
            <person name="Zhirakovskaya E."/>
        </authorList>
    </citation>
    <scope>NUCLEOTIDE SEQUENCE</scope>
</reference>
<name>A0A3B0ZAI4_9ZZZZ</name>
<sequence>MAFDVVETGARAQRRDKLRGWSGAVVAATGVEVA</sequence>
<dbReference type="AlphaFoldDB" id="A0A3B0ZAI4"/>
<dbReference type="EMBL" id="UOFQ01000187">
    <property type="protein sequence ID" value="VAW90405.1"/>
    <property type="molecule type" value="Genomic_DNA"/>
</dbReference>
<proteinExistence type="predicted"/>
<gene>
    <name evidence="1" type="ORF">MNBD_GAMMA17-1433</name>
</gene>
<evidence type="ECO:0000313" key="1">
    <source>
        <dbReference type="EMBL" id="VAW90405.1"/>
    </source>
</evidence>
<organism evidence="1">
    <name type="scientific">hydrothermal vent metagenome</name>
    <dbReference type="NCBI Taxonomy" id="652676"/>
    <lineage>
        <taxon>unclassified sequences</taxon>
        <taxon>metagenomes</taxon>
        <taxon>ecological metagenomes</taxon>
    </lineage>
</organism>
<protein>
    <submittedName>
        <fullName evidence="1">Uncharacterized protein</fullName>
    </submittedName>
</protein>
<accession>A0A3B0ZAI4</accession>